<feature type="binding site" evidence="11">
    <location>
        <begin position="29"/>
        <end position="34"/>
    </location>
    <ligand>
        <name>ATP</name>
        <dbReference type="ChEBI" id="CHEBI:30616"/>
    </ligand>
</feature>
<comment type="pathway">
    <text evidence="1 11">Metabolic intermediate biosynthesis; chorismate biosynthesis; chorismate from D-erythrose 4-phosphate and phosphoenolpyruvate: step 5/7.</text>
</comment>
<comment type="cofactor">
    <cofactor evidence="11">
        <name>Mg(2+)</name>
        <dbReference type="ChEBI" id="CHEBI:18420"/>
    </cofactor>
    <text evidence="11">Binds 1 Mg(2+) ion per subunit.</text>
</comment>
<evidence type="ECO:0000256" key="4">
    <source>
        <dbReference type="ARBA" id="ARBA00022605"/>
    </source>
</evidence>
<dbReference type="EMBL" id="GU474859">
    <property type="protein sequence ID" value="ADI17265.1"/>
    <property type="molecule type" value="Genomic_DNA"/>
</dbReference>
<dbReference type="GO" id="GO:0004765">
    <property type="term" value="F:shikimate kinase activity"/>
    <property type="evidence" value="ECO:0007669"/>
    <property type="project" value="UniProtKB-UniRule"/>
</dbReference>
<keyword evidence="7 11" id="KW-0418">Kinase</keyword>
<evidence type="ECO:0000256" key="9">
    <source>
        <dbReference type="ARBA" id="ARBA00023141"/>
    </source>
</evidence>
<keyword evidence="11" id="KW-0479">Metal-binding</keyword>
<dbReference type="Gene3D" id="3.40.50.300">
    <property type="entry name" value="P-loop containing nucleotide triphosphate hydrolases"/>
    <property type="match status" value="1"/>
</dbReference>
<dbReference type="GO" id="GO:0009073">
    <property type="term" value="P:aromatic amino acid family biosynthetic process"/>
    <property type="evidence" value="ECO:0007669"/>
    <property type="project" value="UniProtKB-KW"/>
</dbReference>
<dbReference type="InterPro" id="IPR023000">
    <property type="entry name" value="Shikimate_kinase_CS"/>
</dbReference>
<dbReference type="PANTHER" id="PTHR21087">
    <property type="entry name" value="SHIKIMATE KINASE"/>
    <property type="match status" value="1"/>
</dbReference>
<feature type="binding site" evidence="11">
    <location>
        <position position="154"/>
    </location>
    <ligand>
        <name>substrate</name>
    </ligand>
</feature>
<dbReference type="Pfam" id="PF01202">
    <property type="entry name" value="SKI"/>
    <property type="match status" value="1"/>
</dbReference>
<keyword evidence="9 11" id="KW-0057">Aromatic amino acid biosynthesis</keyword>
<dbReference type="AlphaFoldDB" id="E0XS74"/>
<dbReference type="PRINTS" id="PR01100">
    <property type="entry name" value="SHIKIMTKNASE"/>
</dbReference>
<dbReference type="EC" id="2.7.1.71" evidence="3 11"/>
<keyword evidence="8 11" id="KW-0067">ATP-binding</keyword>
<dbReference type="PANTHER" id="PTHR21087:SF16">
    <property type="entry name" value="SHIKIMATE KINASE 1, CHLOROPLASTIC"/>
    <property type="match status" value="1"/>
</dbReference>
<evidence type="ECO:0000256" key="3">
    <source>
        <dbReference type="ARBA" id="ARBA00012154"/>
    </source>
</evidence>
<gene>
    <name evidence="11" type="primary">aroK</name>
</gene>
<evidence type="ECO:0000256" key="8">
    <source>
        <dbReference type="ARBA" id="ARBA00022840"/>
    </source>
</evidence>
<comment type="subunit">
    <text evidence="11">Monomer.</text>
</comment>
<comment type="similarity">
    <text evidence="2 11">Belongs to the shikimate kinase family.</text>
</comment>
<organism evidence="12">
    <name type="scientific">uncultured alpha proteobacterium HF0070_17D04</name>
    <dbReference type="NCBI Taxonomy" id="710805"/>
    <lineage>
        <taxon>Bacteria</taxon>
        <taxon>Pseudomonadati</taxon>
        <taxon>Pseudomonadota</taxon>
        <taxon>Alphaproteobacteria</taxon>
        <taxon>environmental samples</taxon>
    </lineage>
</organism>
<dbReference type="PROSITE" id="PS01128">
    <property type="entry name" value="SHIKIMATE_KINASE"/>
    <property type="match status" value="1"/>
</dbReference>
<evidence type="ECO:0000256" key="7">
    <source>
        <dbReference type="ARBA" id="ARBA00022777"/>
    </source>
</evidence>
<evidence type="ECO:0000256" key="5">
    <source>
        <dbReference type="ARBA" id="ARBA00022679"/>
    </source>
</evidence>
<feature type="binding site" evidence="11">
    <location>
        <position position="33"/>
    </location>
    <ligand>
        <name>Mg(2+)</name>
        <dbReference type="ChEBI" id="CHEBI:18420"/>
    </ligand>
</feature>
<keyword evidence="4 11" id="KW-0028">Amino-acid biosynthesis</keyword>
<keyword evidence="11" id="KW-0460">Magnesium</keyword>
<evidence type="ECO:0000256" key="11">
    <source>
        <dbReference type="HAMAP-Rule" id="MF_00109"/>
    </source>
</evidence>
<dbReference type="UniPathway" id="UPA00053">
    <property type="reaction ID" value="UER00088"/>
</dbReference>
<proteinExistence type="inferred from homology"/>
<dbReference type="CDD" id="cd00464">
    <property type="entry name" value="SK"/>
    <property type="match status" value="1"/>
</dbReference>
<evidence type="ECO:0000256" key="2">
    <source>
        <dbReference type="ARBA" id="ARBA00006997"/>
    </source>
</evidence>
<comment type="catalytic activity">
    <reaction evidence="10 11">
        <text>shikimate + ATP = 3-phosphoshikimate + ADP + H(+)</text>
        <dbReference type="Rhea" id="RHEA:13121"/>
        <dbReference type="ChEBI" id="CHEBI:15378"/>
        <dbReference type="ChEBI" id="CHEBI:30616"/>
        <dbReference type="ChEBI" id="CHEBI:36208"/>
        <dbReference type="ChEBI" id="CHEBI:145989"/>
        <dbReference type="ChEBI" id="CHEBI:456216"/>
        <dbReference type="EC" id="2.7.1.71"/>
    </reaction>
</comment>
<dbReference type="InterPro" id="IPR000623">
    <property type="entry name" value="Shikimate_kinase/TSH1"/>
</dbReference>
<comment type="function">
    <text evidence="11">Catalyzes the specific phosphorylation of the 3-hydroxyl group of shikimic acid using ATP as a cosubstrate.</text>
</comment>
<keyword evidence="5 11" id="KW-0808">Transferase</keyword>
<evidence type="ECO:0000313" key="12">
    <source>
        <dbReference type="EMBL" id="ADI17265.1"/>
    </source>
</evidence>
<protein>
    <recommendedName>
        <fullName evidence="3 11">Shikimate kinase</fullName>
        <shortName evidence="11">SK</shortName>
        <ecNumber evidence="3 11">2.7.1.71</ecNumber>
    </recommendedName>
</protein>
<name>E0XS74_9PROT</name>
<feature type="binding site" evidence="11">
    <location>
        <position position="135"/>
    </location>
    <ligand>
        <name>ATP</name>
        <dbReference type="ChEBI" id="CHEBI:30616"/>
    </ligand>
</feature>
<dbReference type="GO" id="GO:0008652">
    <property type="term" value="P:amino acid biosynthetic process"/>
    <property type="evidence" value="ECO:0007669"/>
    <property type="project" value="UniProtKB-KW"/>
</dbReference>
<keyword evidence="11" id="KW-0963">Cytoplasm</keyword>
<evidence type="ECO:0000256" key="6">
    <source>
        <dbReference type="ARBA" id="ARBA00022741"/>
    </source>
</evidence>
<dbReference type="GO" id="GO:0009423">
    <property type="term" value="P:chorismate biosynthetic process"/>
    <property type="evidence" value="ECO:0007669"/>
    <property type="project" value="UniProtKB-UniRule"/>
</dbReference>
<accession>E0XS74</accession>
<dbReference type="GO" id="GO:0000287">
    <property type="term" value="F:magnesium ion binding"/>
    <property type="evidence" value="ECO:0007669"/>
    <property type="project" value="UniProtKB-UniRule"/>
</dbReference>
<feature type="binding site" evidence="11">
    <location>
        <position position="51"/>
    </location>
    <ligand>
        <name>substrate</name>
    </ligand>
</feature>
<dbReference type="GO" id="GO:0005524">
    <property type="term" value="F:ATP binding"/>
    <property type="evidence" value="ECO:0007669"/>
    <property type="project" value="UniProtKB-UniRule"/>
</dbReference>
<feature type="binding site" evidence="11">
    <location>
        <position position="75"/>
    </location>
    <ligand>
        <name>substrate</name>
    </ligand>
</feature>
<feature type="binding site" evidence="11">
    <location>
        <position position="97"/>
    </location>
    <ligand>
        <name>substrate</name>
    </ligand>
</feature>
<reference evidence="12" key="1">
    <citation type="journal article" date="2011" name="Environ. Microbiol.">
        <title>Time-series analyses of Monterey Bay coastal microbial picoplankton using a 'genome proxy' microarray.</title>
        <authorList>
            <person name="Rich V.I."/>
            <person name="Pham V.D."/>
            <person name="Eppley J."/>
            <person name="Shi Y."/>
            <person name="DeLong E.F."/>
        </authorList>
    </citation>
    <scope>NUCLEOTIDE SEQUENCE</scope>
</reference>
<comment type="caution">
    <text evidence="11">Lacks conserved residue(s) required for the propagation of feature annotation.</text>
</comment>
<dbReference type="GO" id="GO:0005829">
    <property type="term" value="C:cytosol"/>
    <property type="evidence" value="ECO:0007669"/>
    <property type="project" value="TreeGrafter"/>
</dbReference>
<evidence type="ECO:0000256" key="1">
    <source>
        <dbReference type="ARBA" id="ARBA00004842"/>
    </source>
</evidence>
<comment type="subcellular location">
    <subcellularLocation>
        <location evidence="11">Cytoplasm</location>
    </subcellularLocation>
</comment>
<dbReference type="SUPFAM" id="SSF52540">
    <property type="entry name" value="P-loop containing nucleoside triphosphate hydrolases"/>
    <property type="match status" value="1"/>
</dbReference>
<dbReference type="HAMAP" id="MF_00109">
    <property type="entry name" value="Shikimate_kinase"/>
    <property type="match status" value="1"/>
</dbReference>
<evidence type="ECO:0000256" key="10">
    <source>
        <dbReference type="ARBA" id="ARBA00048567"/>
    </source>
</evidence>
<dbReference type="InterPro" id="IPR027417">
    <property type="entry name" value="P-loop_NTPase"/>
</dbReference>
<keyword evidence="6 11" id="KW-0547">Nucleotide-binding</keyword>
<sequence length="190" mass="20051">MAKTSKSGPDRGRLKQVLDRPVTLVGMMGSGKTIIGKKLAQELDLPFIDSDTRIVETAGISIAEIFDIAGEAKFRAMERDAIRIAVDEGPAILSTGGGAICAPDTAELLCKRTIVVWLSAAPETLLGRIGSTGSRPLLHGDDPLGMLGRLAAERETDYGKAHITIKTDGLSAWSTTLTVLSALDTHLAVT</sequence>
<dbReference type="InterPro" id="IPR031322">
    <property type="entry name" value="Shikimate/glucono_kinase"/>
</dbReference>